<keyword evidence="2" id="KW-1185">Reference proteome</keyword>
<dbReference type="AlphaFoldDB" id="A0AAP0IR90"/>
<protein>
    <submittedName>
        <fullName evidence="1">Uncharacterized protein</fullName>
    </submittedName>
</protein>
<proteinExistence type="predicted"/>
<evidence type="ECO:0000313" key="2">
    <source>
        <dbReference type="Proteomes" id="UP001419268"/>
    </source>
</evidence>
<accession>A0AAP0IR90</accession>
<comment type="caution">
    <text evidence="1">The sequence shown here is derived from an EMBL/GenBank/DDBJ whole genome shotgun (WGS) entry which is preliminary data.</text>
</comment>
<sequence>MRRSRAEEIRFFRDLELRLGPSWPPKECMFAGNCERRYPDLITINDDEDDNEEDEVLMYSMCPPSALELFPIRAAWVPAVTEEDLELRLGSREKITRRQGWSLVERLFREWSSRTVKNERSAWALQWINEKHSHDDPFIGSYKTNVAAVAEAASPTATPFFFLREPASKSASKPV</sequence>
<dbReference type="EMBL" id="JBBNAG010000007">
    <property type="protein sequence ID" value="KAK9120254.1"/>
    <property type="molecule type" value="Genomic_DNA"/>
</dbReference>
<organism evidence="1 2">
    <name type="scientific">Stephania cephalantha</name>
    <dbReference type="NCBI Taxonomy" id="152367"/>
    <lineage>
        <taxon>Eukaryota</taxon>
        <taxon>Viridiplantae</taxon>
        <taxon>Streptophyta</taxon>
        <taxon>Embryophyta</taxon>
        <taxon>Tracheophyta</taxon>
        <taxon>Spermatophyta</taxon>
        <taxon>Magnoliopsida</taxon>
        <taxon>Ranunculales</taxon>
        <taxon>Menispermaceae</taxon>
        <taxon>Menispermoideae</taxon>
        <taxon>Cissampelideae</taxon>
        <taxon>Stephania</taxon>
    </lineage>
</organism>
<evidence type="ECO:0000313" key="1">
    <source>
        <dbReference type="EMBL" id="KAK9120254.1"/>
    </source>
</evidence>
<reference evidence="1 2" key="1">
    <citation type="submission" date="2024-01" db="EMBL/GenBank/DDBJ databases">
        <title>Genome assemblies of Stephania.</title>
        <authorList>
            <person name="Yang L."/>
        </authorList>
    </citation>
    <scope>NUCLEOTIDE SEQUENCE [LARGE SCALE GENOMIC DNA]</scope>
    <source>
        <strain evidence="1">JXDWG</strain>
        <tissue evidence="1">Leaf</tissue>
    </source>
</reference>
<name>A0AAP0IR90_9MAGN</name>
<gene>
    <name evidence="1" type="ORF">Scep_018347</name>
</gene>
<dbReference type="Proteomes" id="UP001419268">
    <property type="component" value="Unassembled WGS sequence"/>
</dbReference>